<accession>A0A9P6JIU3</accession>
<feature type="compositionally biased region" description="Basic and acidic residues" evidence="2">
    <location>
        <begin position="52"/>
        <end position="64"/>
    </location>
</feature>
<reference evidence="4" key="1">
    <citation type="submission" date="2020-11" db="EMBL/GenBank/DDBJ databases">
        <authorList>
            <consortium name="DOE Joint Genome Institute"/>
            <person name="Ahrendt S."/>
            <person name="Riley R."/>
            <person name="Andreopoulos W."/>
            <person name="Labutti K."/>
            <person name="Pangilinan J."/>
            <person name="Ruiz-Duenas F.J."/>
            <person name="Barrasa J.M."/>
            <person name="Sanchez-Garcia M."/>
            <person name="Camarero S."/>
            <person name="Miyauchi S."/>
            <person name="Serrano A."/>
            <person name="Linde D."/>
            <person name="Babiker R."/>
            <person name="Drula E."/>
            <person name="Ayuso-Fernandez I."/>
            <person name="Pacheco R."/>
            <person name="Padilla G."/>
            <person name="Ferreira P."/>
            <person name="Barriuso J."/>
            <person name="Kellner H."/>
            <person name="Castanera R."/>
            <person name="Alfaro M."/>
            <person name="Ramirez L."/>
            <person name="Pisabarro A.G."/>
            <person name="Kuo A."/>
            <person name="Tritt A."/>
            <person name="Lipzen A."/>
            <person name="He G."/>
            <person name="Yan M."/>
            <person name="Ng V."/>
            <person name="Cullen D."/>
            <person name="Martin F."/>
            <person name="Rosso M.-N."/>
            <person name="Henrissat B."/>
            <person name="Hibbett D."/>
            <person name="Martinez A.T."/>
            <person name="Grigoriev I.V."/>
        </authorList>
    </citation>
    <scope>NUCLEOTIDE SEQUENCE</scope>
    <source>
        <strain evidence="4">CBS 506.95</strain>
    </source>
</reference>
<dbReference type="Pfam" id="PF24883">
    <property type="entry name" value="NPHP3_N"/>
    <property type="match status" value="1"/>
</dbReference>
<evidence type="ECO:0000256" key="2">
    <source>
        <dbReference type="SAM" id="MobiDB-lite"/>
    </source>
</evidence>
<comment type="caution">
    <text evidence="4">The sequence shown here is derived from an EMBL/GenBank/DDBJ whole genome shotgun (WGS) entry which is preliminary data.</text>
</comment>
<dbReference type="OrthoDB" id="5967843at2759"/>
<keyword evidence="1" id="KW-0677">Repeat</keyword>
<name>A0A9P6JIU3_9AGAR</name>
<proteinExistence type="predicted"/>
<dbReference type="Proteomes" id="UP000807306">
    <property type="component" value="Unassembled WGS sequence"/>
</dbReference>
<dbReference type="PANTHER" id="PTHR10039:SF17">
    <property type="entry name" value="FUNGAL STAND N-TERMINAL GOODBYE DOMAIN-CONTAINING PROTEIN-RELATED"/>
    <property type="match status" value="1"/>
</dbReference>
<organism evidence="4 5">
    <name type="scientific">Crepidotus variabilis</name>
    <dbReference type="NCBI Taxonomy" id="179855"/>
    <lineage>
        <taxon>Eukaryota</taxon>
        <taxon>Fungi</taxon>
        <taxon>Dikarya</taxon>
        <taxon>Basidiomycota</taxon>
        <taxon>Agaricomycotina</taxon>
        <taxon>Agaricomycetes</taxon>
        <taxon>Agaricomycetidae</taxon>
        <taxon>Agaricales</taxon>
        <taxon>Agaricineae</taxon>
        <taxon>Crepidotaceae</taxon>
        <taxon>Crepidotus</taxon>
    </lineage>
</organism>
<evidence type="ECO:0000313" key="5">
    <source>
        <dbReference type="Proteomes" id="UP000807306"/>
    </source>
</evidence>
<gene>
    <name evidence="4" type="ORF">CPB83DRAFT_113095</name>
</gene>
<feature type="domain" description="Nephrocystin 3-like N-terminal" evidence="3">
    <location>
        <begin position="83"/>
        <end position="234"/>
    </location>
</feature>
<dbReference type="AlphaFoldDB" id="A0A9P6JIU3"/>
<dbReference type="InterPro" id="IPR056884">
    <property type="entry name" value="NPHP3-like_N"/>
</dbReference>
<dbReference type="PANTHER" id="PTHR10039">
    <property type="entry name" value="AMELOGENIN"/>
    <property type="match status" value="1"/>
</dbReference>
<feature type="region of interest" description="Disordered" evidence="2">
    <location>
        <begin position="45"/>
        <end position="64"/>
    </location>
</feature>
<evidence type="ECO:0000313" key="4">
    <source>
        <dbReference type="EMBL" id="KAF9522438.1"/>
    </source>
</evidence>
<evidence type="ECO:0000256" key="1">
    <source>
        <dbReference type="ARBA" id="ARBA00022737"/>
    </source>
</evidence>
<keyword evidence="5" id="KW-1185">Reference proteome</keyword>
<evidence type="ECO:0000259" key="3">
    <source>
        <dbReference type="Pfam" id="PF24883"/>
    </source>
</evidence>
<dbReference type="EMBL" id="MU157946">
    <property type="protein sequence ID" value="KAF9522438.1"/>
    <property type="molecule type" value="Genomic_DNA"/>
</dbReference>
<sequence length="795" mass="89908">MAEPPHSLFFHNAHNISVIDSTITSTVHNHESRSSGIHLLSQKISTSAMHDSSARDPPPRCHPDTRKRALDTIGTFVDDPEPHEVVIWMNAPFGHGKSAVMQTVIEILRASGRGHRVAGGFFFGRDKPGRDKAHYLLPTILYQIAHNVPGMYEHVNDAINADPTLPSKSIEAQLIPLLIMPFRNYAPSSTHTPTVFIDGLDECDAPAAQRSVLKMIADAVSVHHIPLRFVVASRPEVHINQFFKTSPLSSITRSFELDDDSASMESYFHNEFDRIYEARVDDMSAIAKPWPTDKIVWDLVRRASGQYLFASTVIRFVGDEYDHPLEQLQVILAPHPRQYSAFSSMDTLYAQILSACPIRLRTCLLNILAMVASYRDGRVCIASLCDLLDLAPLDVSTAIRSLRAILDIRDLPTLPPHSTDFCLSKYLSPTITIRHISLEEFLTDKARARDFWIDLDTLKMMLLRRSDIILASSISDSAGLITIHPLTWRCLLWPRMPVEPGKRHHSSWPKSWPLFIREFSKYRDADAMQSQVTGWSLQKSKAFCFLLSHWNNSRRFQADIASNEDFQMTQYIVSTSLRQWFDPLSSRSLDLFALFAYFHNTETSLAANLEAINERSDISFHAALRAIESADIFLQLDNGNPTRQEECSARDVRVCVDWSIIDILTDPKLIGEDIYIAYRNAQLLALSCCYNNFLIEESLSLDSFRKKSLSVFSYPMLREDILMLHDNIDDGNVSTMGALITQICSPRSLAVLCNTAAFDENAHYFFTPFFLFITMNCLQGPLDHVSRASTASFRT</sequence>
<protein>
    <recommendedName>
        <fullName evidence="3">Nephrocystin 3-like N-terminal domain-containing protein</fullName>
    </recommendedName>
</protein>